<organism evidence="1">
    <name type="scientific">Anguilla anguilla</name>
    <name type="common">European freshwater eel</name>
    <name type="synonym">Muraena anguilla</name>
    <dbReference type="NCBI Taxonomy" id="7936"/>
    <lineage>
        <taxon>Eukaryota</taxon>
        <taxon>Metazoa</taxon>
        <taxon>Chordata</taxon>
        <taxon>Craniata</taxon>
        <taxon>Vertebrata</taxon>
        <taxon>Euteleostomi</taxon>
        <taxon>Actinopterygii</taxon>
        <taxon>Neopterygii</taxon>
        <taxon>Teleostei</taxon>
        <taxon>Anguilliformes</taxon>
        <taxon>Anguillidae</taxon>
        <taxon>Anguilla</taxon>
    </lineage>
</organism>
<evidence type="ECO:0000313" key="1">
    <source>
        <dbReference type="EMBL" id="JAH67637.1"/>
    </source>
</evidence>
<reference evidence="1" key="2">
    <citation type="journal article" date="2015" name="Fish Shellfish Immunol.">
        <title>Early steps in the European eel (Anguilla anguilla)-Vibrio vulnificus interaction in the gills: Role of the RtxA13 toxin.</title>
        <authorList>
            <person name="Callol A."/>
            <person name="Pajuelo D."/>
            <person name="Ebbesson L."/>
            <person name="Teles M."/>
            <person name="MacKenzie S."/>
            <person name="Amaro C."/>
        </authorList>
    </citation>
    <scope>NUCLEOTIDE SEQUENCE</scope>
</reference>
<name>A0A0E9UPB5_ANGAN</name>
<proteinExistence type="predicted"/>
<dbReference type="AlphaFoldDB" id="A0A0E9UPB5"/>
<protein>
    <submittedName>
        <fullName evidence="1">Uncharacterized protein</fullName>
    </submittedName>
</protein>
<dbReference type="EMBL" id="GBXM01040940">
    <property type="protein sequence ID" value="JAH67637.1"/>
    <property type="molecule type" value="Transcribed_RNA"/>
</dbReference>
<reference evidence="1" key="1">
    <citation type="submission" date="2014-11" db="EMBL/GenBank/DDBJ databases">
        <authorList>
            <person name="Amaro Gonzalez C."/>
        </authorList>
    </citation>
    <scope>NUCLEOTIDE SEQUENCE</scope>
</reference>
<sequence length="23" mass="2979">MFDIRDQLIYQLLYFLQKIYIQL</sequence>
<accession>A0A0E9UPB5</accession>